<dbReference type="CDD" id="cd00761">
    <property type="entry name" value="Glyco_tranf_GTA_type"/>
    <property type="match status" value="1"/>
</dbReference>
<dbReference type="EC" id="2.4.-.-" evidence="2"/>
<dbReference type="Pfam" id="PF00535">
    <property type="entry name" value="Glycos_transf_2"/>
    <property type="match status" value="1"/>
</dbReference>
<dbReference type="InterPro" id="IPR029044">
    <property type="entry name" value="Nucleotide-diphossugar_trans"/>
</dbReference>
<reference evidence="2" key="1">
    <citation type="submission" date="2022-01" db="EMBL/GenBank/DDBJ databases">
        <title>Draft genome sequence of Sabulilitoribacter arenilitoris KCTC 52401.</title>
        <authorList>
            <person name="Oh J.-S."/>
        </authorList>
    </citation>
    <scope>NUCLEOTIDE SEQUENCE</scope>
    <source>
        <strain evidence="2">HMF6543</strain>
    </source>
</reference>
<gene>
    <name evidence="2" type="ORF">L3X37_11980</name>
</gene>
<name>A0AAE3JLA9_9FLAO</name>
<accession>A0AAE3JLA9</accession>
<keyword evidence="2" id="KW-0328">Glycosyltransferase</keyword>
<organism evidence="2 3">
    <name type="scientific">Wocania arenilitoris</name>
    <dbReference type="NCBI Taxonomy" id="2044858"/>
    <lineage>
        <taxon>Bacteria</taxon>
        <taxon>Pseudomonadati</taxon>
        <taxon>Bacteroidota</taxon>
        <taxon>Flavobacteriia</taxon>
        <taxon>Flavobacteriales</taxon>
        <taxon>Flavobacteriaceae</taxon>
        <taxon>Wocania</taxon>
    </lineage>
</organism>
<dbReference type="GO" id="GO:0016758">
    <property type="term" value="F:hexosyltransferase activity"/>
    <property type="evidence" value="ECO:0007669"/>
    <property type="project" value="UniProtKB-ARBA"/>
</dbReference>
<evidence type="ECO:0000313" key="3">
    <source>
        <dbReference type="Proteomes" id="UP001199795"/>
    </source>
</evidence>
<dbReference type="SUPFAM" id="SSF53448">
    <property type="entry name" value="Nucleotide-diphospho-sugar transferases"/>
    <property type="match status" value="1"/>
</dbReference>
<keyword evidence="3" id="KW-1185">Reference proteome</keyword>
<comment type="caution">
    <text evidence="2">The sequence shown here is derived from an EMBL/GenBank/DDBJ whole genome shotgun (WGS) entry which is preliminary data.</text>
</comment>
<dbReference type="InterPro" id="IPR001173">
    <property type="entry name" value="Glyco_trans_2-like"/>
</dbReference>
<dbReference type="Gene3D" id="3.90.550.10">
    <property type="entry name" value="Spore Coat Polysaccharide Biosynthesis Protein SpsA, Chain A"/>
    <property type="match status" value="1"/>
</dbReference>
<dbReference type="EMBL" id="JAKKDU010000014">
    <property type="protein sequence ID" value="MCF7569078.1"/>
    <property type="molecule type" value="Genomic_DNA"/>
</dbReference>
<evidence type="ECO:0000313" key="2">
    <source>
        <dbReference type="EMBL" id="MCF7569078.1"/>
    </source>
</evidence>
<dbReference type="RefSeq" id="WP_237240413.1">
    <property type="nucleotide sequence ID" value="NZ_JAKKDU010000014.1"/>
</dbReference>
<feature type="domain" description="Glycosyltransferase 2-like" evidence="1">
    <location>
        <begin position="4"/>
        <end position="135"/>
    </location>
</feature>
<evidence type="ECO:0000259" key="1">
    <source>
        <dbReference type="Pfam" id="PF00535"/>
    </source>
</evidence>
<keyword evidence="2" id="KW-0808">Transferase</keyword>
<dbReference type="AlphaFoldDB" id="A0AAE3JLA9"/>
<sequence length="344" mass="40732">MKLSIVVPFYNAESHIERCLYSLVNQNINSNDYEILLIDDGSIDNGKVVVESFIKKHSNIKLYSQSNIGLGATRNKGIKLATGDYIYFIDADDYLAFNTLDIILKHAEEFHLELLGFNTIATKKKDFFISKTIKNNYKAYVLSGVDFLVEYKYHRLEAWWYIIKRDYLLKTGFEFEEGKFMEDAIFTFNIFLKAKRSMFLPIDAHRYVTTENSIMNNNKQEHLLKVIEDYISLVFRFNSLSVEVTKNNVVNTSNIVDSINYKSTVSIYFMFFKLIKSKKTIKEINEILKQFKKIDMYPLKNFIGEQYFHKKFKITIFIFNHKYIFYILLYPLRILHKFKLINLL</sequence>
<dbReference type="Proteomes" id="UP001199795">
    <property type="component" value="Unassembled WGS sequence"/>
</dbReference>
<proteinExistence type="predicted"/>
<dbReference type="PANTHER" id="PTHR22916">
    <property type="entry name" value="GLYCOSYLTRANSFERASE"/>
    <property type="match status" value="1"/>
</dbReference>
<dbReference type="PANTHER" id="PTHR22916:SF3">
    <property type="entry name" value="UDP-GLCNAC:BETAGAL BETA-1,3-N-ACETYLGLUCOSAMINYLTRANSFERASE-LIKE PROTEIN 1"/>
    <property type="match status" value="1"/>
</dbReference>
<protein>
    <submittedName>
        <fullName evidence="2">Glycosyltransferase</fullName>
        <ecNumber evidence="2">2.4.-.-</ecNumber>
    </submittedName>
</protein>